<protein>
    <recommendedName>
        <fullName evidence="3">Vacuolar protein-sorting-associated protein 25</fullName>
    </recommendedName>
</protein>
<keyword evidence="5" id="KW-0963">Cytoplasm</keyword>
<dbReference type="AlphaFoldDB" id="A0A6A6BQ47"/>
<evidence type="ECO:0000256" key="4">
    <source>
        <dbReference type="ARBA" id="ARBA00022448"/>
    </source>
</evidence>
<evidence type="ECO:0000256" key="5">
    <source>
        <dbReference type="ARBA" id="ARBA00022490"/>
    </source>
</evidence>
<reference evidence="7" key="1">
    <citation type="journal article" date="2020" name="Stud. Mycol.">
        <title>101 Dothideomycetes genomes: a test case for predicting lifestyles and emergence of pathogens.</title>
        <authorList>
            <person name="Haridas S."/>
            <person name="Albert R."/>
            <person name="Binder M."/>
            <person name="Bloem J."/>
            <person name="Labutti K."/>
            <person name="Salamov A."/>
            <person name="Andreopoulos B."/>
            <person name="Baker S."/>
            <person name="Barry K."/>
            <person name="Bills G."/>
            <person name="Bluhm B."/>
            <person name="Cannon C."/>
            <person name="Castanera R."/>
            <person name="Culley D."/>
            <person name="Daum C."/>
            <person name="Ezra D."/>
            <person name="Gonzalez J."/>
            <person name="Henrissat B."/>
            <person name="Kuo A."/>
            <person name="Liang C."/>
            <person name="Lipzen A."/>
            <person name="Lutzoni F."/>
            <person name="Magnuson J."/>
            <person name="Mondo S."/>
            <person name="Nolan M."/>
            <person name="Ohm R."/>
            <person name="Pangilinan J."/>
            <person name="Park H.-J."/>
            <person name="Ramirez L."/>
            <person name="Alfaro M."/>
            <person name="Sun H."/>
            <person name="Tritt A."/>
            <person name="Yoshinaga Y."/>
            <person name="Zwiers L.-H."/>
            <person name="Turgeon B."/>
            <person name="Goodwin S."/>
            <person name="Spatafora J."/>
            <person name="Crous P."/>
            <person name="Grigoriev I."/>
        </authorList>
    </citation>
    <scope>NUCLEOTIDE SEQUENCE</scope>
    <source>
        <strain evidence="7">CBS 121167</strain>
    </source>
</reference>
<evidence type="ECO:0000256" key="2">
    <source>
        <dbReference type="ARBA" id="ARBA00009674"/>
    </source>
</evidence>
<dbReference type="SUPFAM" id="SSF46785">
    <property type="entry name" value="Winged helix' DNA-binding domain"/>
    <property type="match status" value="2"/>
</dbReference>
<dbReference type="GO" id="GO:0005198">
    <property type="term" value="F:structural molecule activity"/>
    <property type="evidence" value="ECO:0007669"/>
    <property type="project" value="TreeGrafter"/>
</dbReference>
<dbReference type="GO" id="GO:0043328">
    <property type="term" value="P:protein transport to vacuole involved in ubiquitin-dependent protein catabolic process via the multivesicular body sorting pathway"/>
    <property type="evidence" value="ECO:0007669"/>
    <property type="project" value="TreeGrafter"/>
</dbReference>
<evidence type="ECO:0000256" key="6">
    <source>
        <dbReference type="ARBA" id="ARBA00022927"/>
    </source>
</evidence>
<dbReference type="GO" id="GO:0000814">
    <property type="term" value="C:ESCRT II complex"/>
    <property type="evidence" value="ECO:0007669"/>
    <property type="project" value="InterPro"/>
</dbReference>
<dbReference type="RefSeq" id="XP_033401275.1">
    <property type="nucleotide sequence ID" value="XM_033539858.1"/>
</dbReference>
<dbReference type="InterPro" id="IPR014041">
    <property type="entry name" value="ESCRT-II_cplx_Vps25-sub_N"/>
</dbReference>
<evidence type="ECO:0000256" key="3">
    <source>
        <dbReference type="ARBA" id="ARBA00017934"/>
    </source>
</evidence>
<dbReference type="PANTHER" id="PTHR13149">
    <property type="entry name" value="VACUOLAR PROTEIN SORTING-ASSOCIATED PROTEIN VPS25"/>
    <property type="match status" value="1"/>
</dbReference>
<comment type="subcellular location">
    <subcellularLocation>
        <location evidence="1">Cytoplasm</location>
    </subcellularLocation>
</comment>
<dbReference type="FunFam" id="1.10.10.570:FF:000003">
    <property type="entry name" value="Vacuolar protein-sorting-associated protein 25"/>
    <property type="match status" value="1"/>
</dbReference>
<dbReference type="EMBL" id="ML995477">
    <property type="protein sequence ID" value="KAF2145563.1"/>
    <property type="molecule type" value="Genomic_DNA"/>
</dbReference>
<dbReference type="GO" id="GO:0042803">
    <property type="term" value="F:protein homodimerization activity"/>
    <property type="evidence" value="ECO:0007669"/>
    <property type="project" value="TreeGrafter"/>
</dbReference>
<dbReference type="InterPro" id="IPR036390">
    <property type="entry name" value="WH_DNA-bd_sf"/>
</dbReference>
<dbReference type="InterPro" id="IPR036388">
    <property type="entry name" value="WH-like_DNA-bd_sf"/>
</dbReference>
<evidence type="ECO:0000313" key="7">
    <source>
        <dbReference type="EMBL" id="KAF2145563.1"/>
    </source>
</evidence>
<dbReference type="OrthoDB" id="245150at2759"/>
<sequence length="180" mass="20085">MATTATTTTDTPYKFPPHYSFPPFFTLQPVAATRLSQLSSWSAHIQAYCRAHRLFQLSLIDALDTPLFANQRLGKRLALRDARAVLDWMCSEDGGRRAEWLDAKDGKKSAGEGGRCWVFWRRPEEWAAVLEGWVEGTGQRGVVLTLYEIVESDGTADQGMCLCVCVRVFGCLLRCGGKYG</sequence>
<evidence type="ECO:0000313" key="8">
    <source>
        <dbReference type="Proteomes" id="UP000799438"/>
    </source>
</evidence>
<keyword evidence="8" id="KW-1185">Reference proteome</keyword>
<dbReference type="PANTHER" id="PTHR13149:SF0">
    <property type="entry name" value="VACUOLAR PROTEIN-SORTING-ASSOCIATED PROTEIN 25"/>
    <property type="match status" value="1"/>
</dbReference>
<dbReference type="Gene3D" id="1.10.10.570">
    <property type="entry name" value="Winged helix' DNA-binding domain. Chain C. Domain 1"/>
    <property type="match status" value="1"/>
</dbReference>
<evidence type="ECO:0000256" key="1">
    <source>
        <dbReference type="ARBA" id="ARBA00004496"/>
    </source>
</evidence>
<dbReference type="Pfam" id="PF05871">
    <property type="entry name" value="ESCRT-II"/>
    <property type="match status" value="1"/>
</dbReference>
<dbReference type="InterPro" id="IPR008570">
    <property type="entry name" value="ESCRT-II_cplx_Vps25-sub"/>
</dbReference>
<accession>A0A6A6BQ47</accession>
<name>A0A6A6BQ47_9PEZI</name>
<keyword evidence="4" id="KW-0813">Transport</keyword>
<comment type="similarity">
    <text evidence="2">Belongs to the VPS25 family.</text>
</comment>
<dbReference type="Proteomes" id="UP000799438">
    <property type="component" value="Unassembled WGS sequence"/>
</dbReference>
<proteinExistence type="inferred from homology"/>
<organism evidence="7 8">
    <name type="scientific">Aplosporella prunicola CBS 121167</name>
    <dbReference type="NCBI Taxonomy" id="1176127"/>
    <lineage>
        <taxon>Eukaryota</taxon>
        <taxon>Fungi</taxon>
        <taxon>Dikarya</taxon>
        <taxon>Ascomycota</taxon>
        <taxon>Pezizomycotina</taxon>
        <taxon>Dothideomycetes</taxon>
        <taxon>Dothideomycetes incertae sedis</taxon>
        <taxon>Botryosphaeriales</taxon>
        <taxon>Aplosporellaceae</taxon>
        <taxon>Aplosporella</taxon>
    </lineage>
</organism>
<keyword evidence="6" id="KW-0653">Protein transport</keyword>
<dbReference type="GeneID" id="54297354"/>
<dbReference type="Gene3D" id="1.10.10.10">
    <property type="entry name" value="Winged helix-like DNA-binding domain superfamily/Winged helix DNA-binding domain"/>
    <property type="match status" value="1"/>
</dbReference>
<gene>
    <name evidence="7" type="ORF">K452DRAFT_283919</name>
</gene>